<protein>
    <recommendedName>
        <fullName evidence="2">DUF4283 domain-containing protein</fullName>
    </recommendedName>
</protein>
<dbReference type="InterPro" id="IPR025558">
    <property type="entry name" value="DUF4283"/>
</dbReference>
<reference evidence="3" key="1">
    <citation type="submission" date="2023-08" db="EMBL/GenBank/DDBJ databases">
        <title>A de novo genome assembly of Solanum verrucosum Schlechtendal, a Mexican diploid species geographically isolated from the other diploid A-genome species in potato relatives.</title>
        <authorList>
            <person name="Hosaka K."/>
        </authorList>
    </citation>
    <scope>NUCLEOTIDE SEQUENCE</scope>
    <source>
        <tissue evidence="3">Young leaves</tissue>
    </source>
</reference>
<proteinExistence type="predicted"/>
<evidence type="ECO:0000259" key="2">
    <source>
        <dbReference type="Pfam" id="PF14111"/>
    </source>
</evidence>
<feature type="region of interest" description="Disordered" evidence="1">
    <location>
        <begin position="372"/>
        <end position="394"/>
    </location>
</feature>
<accession>A0AAF0U2V0</accession>
<dbReference type="InterPro" id="IPR040256">
    <property type="entry name" value="At4g02000-like"/>
</dbReference>
<evidence type="ECO:0000313" key="4">
    <source>
        <dbReference type="Proteomes" id="UP001234989"/>
    </source>
</evidence>
<dbReference type="Pfam" id="PF14111">
    <property type="entry name" value="DUF4283"/>
    <property type="match status" value="1"/>
</dbReference>
<dbReference type="AlphaFoldDB" id="A0AAF0U2V0"/>
<organism evidence="3 4">
    <name type="scientific">Solanum verrucosum</name>
    <dbReference type="NCBI Taxonomy" id="315347"/>
    <lineage>
        <taxon>Eukaryota</taxon>
        <taxon>Viridiplantae</taxon>
        <taxon>Streptophyta</taxon>
        <taxon>Embryophyta</taxon>
        <taxon>Tracheophyta</taxon>
        <taxon>Spermatophyta</taxon>
        <taxon>Magnoliopsida</taxon>
        <taxon>eudicotyledons</taxon>
        <taxon>Gunneridae</taxon>
        <taxon>Pentapetalae</taxon>
        <taxon>asterids</taxon>
        <taxon>lamiids</taxon>
        <taxon>Solanales</taxon>
        <taxon>Solanaceae</taxon>
        <taxon>Solanoideae</taxon>
        <taxon>Solaneae</taxon>
        <taxon>Solanum</taxon>
    </lineage>
</organism>
<sequence>MIDINMKASEADHLHNTQSSSGVETDKLINGIRTIKLSKEDKERLYAPWRCSLIIKLMGRRIVHHYLKSKIQDISKPMENFPLIDLGSDYYIVKFSKEENMMTALQKGPWFINDHYLSVRWWEPSFVPNEASLTHSAVWIMLPHLPTEFYDGQLTKIGGTIGKLLKVDACTSATLIGRYARLCVEVADEVGQVANIDGRVDMQMEETSLSPNLSLSNHTTLLTNAIHYKSHSKDFQSSHANLHFTSSTISSIIGNHVETTNFHEQEKIPTTPLLVTQLSSSKYEQLFPYPPTGCSASCGGGNPTSSFAAPDPVLDRIRFKRPSNLLHNGHKWGEHNENHPKSQLIGSAYHGGYEVGNGQLCEPPLDGKCVPHSSSWGTKSLPQHANTVGPPTTLQPINELELTSPTSFLYSSGSHRQQPSILSMGSSPTIGACSSSALSSSNGKSSASYMASWEQPATTIMASWEQEGGGSAEKLLHQNLNPQACCPNAIPEEGGQEIYPHVLVALAKCSFDLRPAVNTALICSPQHYYPVRFPQGRSSDRESLIHLLSND</sequence>
<dbReference type="PANTHER" id="PTHR31286">
    <property type="entry name" value="GLYCINE-RICH CELL WALL STRUCTURAL PROTEIN 1.8-LIKE"/>
    <property type="match status" value="1"/>
</dbReference>
<feature type="domain" description="DUF4283" evidence="2">
    <location>
        <begin position="49"/>
        <end position="130"/>
    </location>
</feature>
<dbReference type="EMBL" id="CP133618">
    <property type="protein sequence ID" value="WMV38169.1"/>
    <property type="molecule type" value="Genomic_DNA"/>
</dbReference>
<dbReference type="Proteomes" id="UP001234989">
    <property type="component" value="Chromosome 7"/>
</dbReference>
<evidence type="ECO:0000313" key="3">
    <source>
        <dbReference type="EMBL" id="WMV38169.1"/>
    </source>
</evidence>
<keyword evidence="4" id="KW-1185">Reference proteome</keyword>
<gene>
    <name evidence="3" type="ORF">MTR67_031554</name>
</gene>
<evidence type="ECO:0000256" key="1">
    <source>
        <dbReference type="SAM" id="MobiDB-lite"/>
    </source>
</evidence>
<name>A0AAF0U2V0_SOLVR</name>
<dbReference type="PANTHER" id="PTHR31286:SF99">
    <property type="entry name" value="DUF4283 DOMAIN-CONTAINING PROTEIN"/>
    <property type="match status" value="1"/>
</dbReference>